<organism evidence="1 2">
    <name type="scientific">Alistipes communis</name>
    <dbReference type="NCBI Taxonomy" id="2585118"/>
    <lineage>
        <taxon>Bacteria</taxon>
        <taxon>Pseudomonadati</taxon>
        <taxon>Bacteroidota</taxon>
        <taxon>Bacteroidia</taxon>
        <taxon>Bacteroidales</taxon>
        <taxon>Rikenellaceae</taxon>
        <taxon>Alistipes</taxon>
    </lineage>
</organism>
<dbReference type="RefSeq" id="WP_162851453.1">
    <property type="nucleotide sequence ID" value="NZ_AP019735.1"/>
</dbReference>
<protein>
    <submittedName>
        <fullName evidence="1">Uncharacterized protein</fullName>
    </submittedName>
</protein>
<reference evidence="2" key="1">
    <citation type="submission" date="2019-06" db="EMBL/GenBank/DDBJ databases">
        <title>Alistipes onderdonkii subsp. vulgaris subsp. nov., Alistipes dispar sp. nov. and Alistipes communis sp. nov., isolated from human faeces, and creation of Alistipes onderdonkii subsp. onderdonkii subsp. nov.</title>
        <authorList>
            <person name="Sakamoto M."/>
            <person name="Ikeyama N."/>
            <person name="Ogata Y."/>
            <person name="Suda W."/>
            <person name="Iino T."/>
            <person name="Hattori M."/>
            <person name="Ohkuma M."/>
        </authorList>
    </citation>
    <scope>NUCLEOTIDE SEQUENCE [LARGE SCALE GENOMIC DNA]</scope>
    <source>
        <strain evidence="2">5CBH24</strain>
    </source>
</reference>
<sequence length="374" mass="41247">MRKTFLTESLARLLRGAIGIACLAAACVSCETHSNSDRSESIAVYADPIEKKPVDAVYVGVQGGQAKIYAEANVDFVASWEDDADMPWAAVLDDTAVDPLTGCRIVTLDVQRRVETGCYYTRRTGMLILAATDGTLNYNRIVPVHQGSTARVSNDFSSMKYGKTDPRFTDDETPIDDWTTAQKDYGFSSTTIDGEEHAHCYGKNGYLKLGDDEGHGADLISPYTNTLRSDSMLMVSFRAVAYTDFYTGAKDDNKIKVEVLDGGVIADFADTGKTSIELEAAYYDPRSDEFPENMWEGSDLLVFVVGTQLNPITVNTRIRISCGSFTQTSPVNNRIFLDNFYIRRLEADEENYFTENNGSGKDIILGAPLEEGQE</sequence>
<dbReference type="Proteomes" id="UP000318946">
    <property type="component" value="Chromosome"/>
</dbReference>
<gene>
    <name evidence="1" type="ORF">A5CBH24_16220</name>
</gene>
<dbReference type="PROSITE" id="PS51257">
    <property type="entry name" value="PROKAR_LIPOPROTEIN"/>
    <property type="match status" value="1"/>
</dbReference>
<evidence type="ECO:0000313" key="2">
    <source>
        <dbReference type="Proteomes" id="UP000318946"/>
    </source>
</evidence>
<evidence type="ECO:0000313" key="1">
    <source>
        <dbReference type="EMBL" id="BBL04309.1"/>
    </source>
</evidence>
<accession>A0A4Y1XK95</accession>
<name>A0A4Y1XK95_9BACT</name>
<dbReference type="KEGG" id="acou:A5CBH24_16220"/>
<dbReference type="EMBL" id="AP019735">
    <property type="protein sequence ID" value="BBL04309.1"/>
    <property type="molecule type" value="Genomic_DNA"/>
</dbReference>
<dbReference type="GeneID" id="78342338"/>
<keyword evidence="2" id="KW-1185">Reference proteome</keyword>
<accession>A0A4Y1WVK9</accession>
<dbReference type="AlphaFoldDB" id="A0A4Y1XK95"/>
<proteinExistence type="predicted"/>